<dbReference type="Pfam" id="PF00497">
    <property type="entry name" value="SBP_bac_3"/>
    <property type="match status" value="1"/>
</dbReference>
<dbReference type="RefSeq" id="WP_017052272.1">
    <property type="nucleotide sequence ID" value="NZ_AJYW02000205.1"/>
</dbReference>
<protein>
    <submittedName>
        <fullName evidence="2">Amino acid ABC transporter substrate-binding protein</fullName>
    </submittedName>
</protein>
<keyword evidence="3" id="KW-1185">Reference proteome</keyword>
<reference evidence="2 3" key="1">
    <citation type="journal article" date="2012" name="Science">
        <title>Ecological populations of bacteria act as socially cohesive units of antibiotic production and resistance.</title>
        <authorList>
            <person name="Cordero O.X."/>
            <person name="Wildschutte H."/>
            <person name="Kirkup B."/>
            <person name="Proehl S."/>
            <person name="Ngo L."/>
            <person name="Hussain F."/>
            <person name="Le Roux F."/>
            <person name="Mincer T."/>
            <person name="Polz M.F."/>
        </authorList>
    </citation>
    <scope>NUCLEOTIDE SEQUENCE [LARGE SCALE GENOMIC DNA]</scope>
    <source>
        <strain evidence="2 3">FF-238</strain>
    </source>
</reference>
<proteinExistence type="predicted"/>
<dbReference type="Gene3D" id="3.40.190.10">
    <property type="entry name" value="Periplasmic binding protein-like II"/>
    <property type="match status" value="2"/>
</dbReference>
<dbReference type="EMBL" id="AJYW02000205">
    <property type="protein sequence ID" value="OEE74073.1"/>
    <property type="molecule type" value="Genomic_DNA"/>
</dbReference>
<dbReference type="InterPro" id="IPR001638">
    <property type="entry name" value="Solute-binding_3/MltF_N"/>
</dbReference>
<dbReference type="PANTHER" id="PTHR38834:SF3">
    <property type="entry name" value="SOLUTE-BINDING PROTEIN FAMILY 3_N-TERMINAL DOMAIN-CONTAINING PROTEIN"/>
    <property type="match status" value="1"/>
</dbReference>
<sequence length="274" mass="30945">MLLISRLTLIIGVLNALILRVLSVKKWLFSTLLFSVTFANAASLSSLNYLTEEYPPYNFSEDGVVKGISVDLLIEAAHHSGVVLNNKDITIQPWARAYRDALVKPNVALFSMTRTPSRETLFKWVGPISKTRVVVLAKKSNEIVINESLDLAQFKIGVIRDDVGEQLLISHGIPRDSMQESSYAVTLAEQLHKGRIDLWAYEENVAKWWIQVSGYKASDFEPVYILQEGELFYAFNTHIDDDTIDSLQAGLDALKSVHNEDDVSHYQTILNRYQ</sequence>
<gene>
    <name evidence="2" type="ORF">A130_18210</name>
</gene>
<dbReference type="Proteomes" id="UP000094165">
    <property type="component" value="Unassembled WGS sequence"/>
</dbReference>
<name>A0A1E5CVN4_9VIBR</name>
<dbReference type="PANTHER" id="PTHR38834">
    <property type="entry name" value="PERIPLASMIC SUBSTRATE BINDING PROTEIN FAMILY 3"/>
    <property type="match status" value="1"/>
</dbReference>
<evidence type="ECO:0000313" key="3">
    <source>
        <dbReference type="Proteomes" id="UP000094165"/>
    </source>
</evidence>
<evidence type="ECO:0000259" key="1">
    <source>
        <dbReference type="Pfam" id="PF00497"/>
    </source>
</evidence>
<dbReference type="SUPFAM" id="SSF53850">
    <property type="entry name" value="Periplasmic binding protein-like II"/>
    <property type="match status" value="1"/>
</dbReference>
<feature type="domain" description="Solute-binding protein family 3/N-terminal" evidence="1">
    <location>
        <begin position="52"/>
        <end position="254"/>
    </location>
</feature>
<organism evidence="2 3">
    <name type="scientific">Vibrio genomosp. F6 str. FF-238</name>
    <dbReference type="NCBI Taxonomy" id="1191298"/>
    <lineage>
        <taxon>Bacteria</taxon>
        <taxon>Pseudomonadati</taxon>
        <taxon>Pseudomonadota</taxon>
        <taxon>Gammaproteobacteria</taxon>
        <taxon>Vibrionales</taxon>
        <taxon>Vibrionaceae</taxon>
        <taxon>Vibrio</taxon>
    </lineage>
</organism>
<dbReference type="AlphaFoldDB" id="A0A1E5CVN4"/>
<evidence type="ECO:0000313" key="2">
    <source>
        <dbReference type="EMBL" id="OEE74073.1"/>
    </source>
</evidence>
<accession>A0A1E5CVN4</accession>
<comment type="caution">
    <text evidence="2">The sequence shown here is derived from an EMBL/GenBank/DDBJ whole genome shotgun (WGS) entry which is preliminary data.</text>
</comment>